<dbReference type="GO" id="GO:0005840">
    <property type="term" value="C:ribosome"/>
    <property type="evidence" value="ECO:0007669"/>
    <property type="project" value="UniProtKB-KW"/>
</dbReference>
<dbReference type="InterPro" id="IPR001706">
    <property type="entry name" value="Ribosomal_bL35"/>
</dbReference>
<comment type="subcellular location">
    <subcellularLocation>
        <location evidence="1">Nucleus</location>
    </subcellularLocation>
</comment>
<keyword evidence="6" id="KW-0539">Nucleus</keyword>
<keyword evidence="4" id="KW-0677">Repeat</keyword>
<reference evidence="10 11" key="1">
    <citation type="journal article" date="2024" name="Plant J.">
        <title>Genome sequences and population genomics reveal climatic adaptation and genomic divergence between two closely related sweetgum species.</title>
        <authorList>
            <person name="Xu W.Q."/>
            <person name="Ren C.Q."/>
            <person name="Zhang X.Y."/>
            <person name="Comes H.P."/>
            <person name="Liu X.H."/>
            <person name="Li Y.G."/>
            <person name="Kettle C.J."/>
            <person name="Jalonen R."/>
            <person name="Gaisberger H."/>
            <person name="Ma Y.Z."/>
            <person name="Qiu Y.X."/>
        </authorList>
    </citation>
    <scope>NUCLEOTIDE SEQUENCE [LARGE SCALE GENOMIC DNA]</scope>
    <source>
        <strain evidence="10">Hangzhou</strain>
    </source>
</reference>
<evidence type="ECO:0000256" key="3">
    <source>
        <dbReference type="ARBA" id="ARBA00022574"/>
    </source>
</evidence>
<dbReference type="Gene3D" id="2.130.10.10">
    <property type="entry name" value="YVTN repeat-like/Quinoprotein amine dehydrogenase"/>
    <property type="match status" value="1"/>
</dbReference>
<feature type="region of interest" description="Disordered" evidence="9">
    <location>
        <begin position="54"/>
        <end position="73"/>
    </location>
</feature>
<dbReference type="InterPro" id="IPR015943">
    <property type="entry name" value="WD40/YVTN_repeat-like_dom_sf"/>
</dbReference>
<dbReference type="GO" id="GO:0006412">
    <property type="term" value="P:translation"/>
    <property type="evidence" value="ECO:0007669"/>
    <property type="project" value="InterPro"/>
</dbReference>
<evidence type="ECO:0000313" key="11">
    <source>
        <dbReference type="Proteomes" id="UP001415857"/>
    </source>
</evidence>
<dbReference type="PANTHER" id="PTHR22652">
    <property type="entry name" value="NUCLEOPORIN NUP43"/>
    <property type="match status" value="1"/>
</dbReference>
<evidence type="ECO:0000256" key="2">
    <source>
        <dbReference type="ARBA" id="ARBA00006598"/>
    </source>
</evidence>
<dbReference type="EMBL" id="JBBPBK010000011">
    <property type="protein sequence ID" value="KAK9275412.1"/>
    <property type="molecule type" value="Genomic_DNA"/>
</dbReference>
<dbReference type="NCBIfam" id="TIGR00001">
    <property type="entry name" value="rpmI_bact"/>
    <property type="match status" value="1"/>
</dbReference>
<proteinExistence type="inferred from homology"/>
<dbReference type="FunFam" id="4.10.410.60:FF:000001">
    <property type="entry name" value="50S ribosomal protein L35"/>
    <property type="match status" value="1"/>
</dbReference>
<dbReference type="PANTHER" id="PTHR22652:SF0">
    <property type="entry name" value="NUCLEOPORIN NUP43"/>
    <property type="match status" value="1"/>
</dbReference>
<comment type="similarity">
    <text evidence="2 8">Belongs to the bacterial ribosomal protein bL35 family.</text>
</comment>
<evidence type="ECO:0000256" key="7">
    <source>
        <dbReference type="ARBA" id="ARBA00023274"/>
    </source>
</evidence>
<protein>
    <recommendedName>
        <fullName evidence="8">50S ribosomal protein L35</fullName>
    </recommendedName>
</protein>
<dbReference type="InterPro" id="IPR036322">
    <property type="entry name" value="WD40_repeat_dom_sf"/>
</dbReference>
<evidence type="ECO:0000256" key="9">
    <source>
        <dbReference type="SAM" id="MobiDB-lite"/>
    </source>
</evidence>
<evidence type="ECO:0000256" key="4">
    <source>
        <dbReference type="ARBA" id="ARBA00022737"/>
    </source>
</evidence>
<dbReference type="PRINTS" id="PR00064">
    <property type="entry name" value="RIBOSOMALL35"/>
</dbReference>
<dbReference type="AlphaFoldDB" id="A0AAP0RCT7"/>
<keyword evidence="3" id="KW-0853">WD repeat</keyword>
<keyword evidence="11" id="KW-1185">Reference proteome</keyword>
<dbReference type="GO" id="GO:1990904">
    <property type="term" value="C:ribonucleoprotein complex"/>
    <property type="evidence" value="ECO:0007669"/>
    <property type="project" value="UniProtKB-KW"/>
</dbReference>
<dbReference type="InterPro" id="IPR021137">
    <property type="entry name" value="Ribosomal_bL35-like"/>
</dbReference>
<dbReference type="GO" id="GO:0003735">
    <property type="term" value="F:structural constituent of ribosome"/>
    <property type="evidence" value="ECO:0007669"/>
    <property type="project" value="InterPro"/>
</dbReference>
<name>A0AAP0RCT7_LIQFO</name>
<evidence type="ECO:0000313" key="10">
    <source>
        <dbReference type="EMBL" id="KAK9275412.1"/>
    </source>
</evidence>
<dbReference type="FunFam" id="2.130.10.10:FF:000683">
    <property type="entry name" value="WD-40 repeat protein family"/>
    <property type="match status" value="1"/>
</dbReference>
<comment type="caution">
    <text evidence="10">The sequence shown here is derived from an EMBL/GenBank/DDBJ whole genome shotgun (WGS) entry which is preliminary data.</text>
</comment>
<evidence type="ECO:0000256" key="6">
    <source>
        <dbReference type="ARBA" id="ARBA00023242"/>
    </source>
</evidence>
<dbReference type="SUPFAM" id="SSF50978">
    <property type="entry name" value="WD40 repeat-like"/>
    <property type="match status" value="1"/>
</dbReference>
<dbReference type="Proteomes" id="UP001415857">
    <property type="component" value="Unassembled WGS sequence"/>
</dbReference>
<dbReference type="Gene3D" id="4.10.410.60">
    <property type="match status" value="1"/>
</dbReference>
<dbReference type="Pfam" id="PF01632">
    <property type="entry name" value="Ribosomal_L35p"/>
    <property type="match status" value="1"/>
</dbReference>
<keyword evidence="7 8" id="KW-0687">Ribonucleoprotein</keyword>
<keyword evidence="5 8" id="KW-0689">Ribosomal protein</keyword>
<evidence type="ECO:0000256" key="8">
    <source>
        <dbReference type="RuleBase" id="RU000568"/>
    </source>
</evidence>
<sequence>MPVTGTPQTLQIHKFPQSKYIDAIRWLPPLSAFDRFAVLALFDSDSDASSIEIHSLNRSNPPSPTPQSSWTSPSRISSLKVSHSLHKPLVAASTFVGSLHVLFADPVDASLESELSIPEKALHAGPISCIDLQESGVECVSVGEDGRVNLVSVGDSRLNYRRVFDSNGLVSYTAAKWASPTEFATGGLGFSLQWWDQRKPGGAVSQFKANWAQGTTSGIVHSIDIHPSRKHTCLAGGSSGTVFAWDLRWQQQPIILSGVGTGMPASHSPSEGEVWEVQYDCHMPPSNTSNISSSRILPVMICSEDGILAVVEQGEEPIELLAEPCAINSFDIDKQNPSMVVLERHSTEWNWIFSGQKEVLASAKRFRVTGKGKIMRRRAGKQHLLAKKNTKRKLRLSKMHPVSRSDYDNVIGALPYLKVNRKATAFLVILEFVVRRLTIEIESRGLLRD</sequence>
<dbReference type="GO" id="GO:0031080">
    <property type="term" value="C:nuclear pore outer ring"/>
    <property type="evidence" value="ECO:0007669"/>
    <property type="project" value="TreeGrafter"/>
</dbReference>
<evidence type="ECO:0000256" key="5">
    <source>
        <dbReference type="ARBA" id="ARBA00022980"/>
    </source>
</evidence>
<accession>A0AAP0RCT7</accession>
<dbReference type="SUPFAM" id="SSF143034">
    <property type="entry name" value="L35p-like"/>
    <property type="match status" value="1"/>
</dbReference>
<dbReference type="HAMAP" id="MF_00514">
    <property type="entry name" value="Ribosomal_bL35"/>
    <property type="match status" value="1"/>
</dbReference>
<gene>
    <name evidence="10" type="ORF">L1049_022676</name>
</gene>
<dbReference type="InterPro" id="IPR037229">
    <property type="entry name" value="Ribosomal_bL35_sf"/>
</dbReference>
<organism evidence="10 11">
    <name type="scientific">Liquidambar formosana</name>
    <name type="common">Formosan gum</name>
    <dbReference type="NCBI Taxonomy" id="63359"/>
    <lineage>
        <taxon>Eukaryota</taxon>
        <taxon>Viridiplantae</taxon>
        <taxon>Streptophyta</taxon>
        <taxon>Embryophyta</taxon>
        <taxon>Tracheophyta</taxon>
        <taxon>Spermatophyta</taxon>
        <taxon>Magnoliopsida</taxon>
        <taxon>eudicotyledons</taxon>
        <taxon>Gunneridae</taxon>
        <taxon>Pentapetalae</taxon>
        <taxon>Saxifragales</taxon>
        <taxon>Altingiaceae</taxon>
        <taxon>Liquidambar</taxon>
    </lineage>
</organism>
<evidence type="ECO:0000256" key="1">
    <source>
        <dbReference type="ARBA" id="ARBA00004123"/>
    </source>
</evidence>